<keyword evidence="6" id="KW-1185">Reference proteome</keyword>
<dbReference type="PANTHER" id="PTHR11707:SF28">
    <property type="entry name" value="60 KDA LYSOPHOSPHOLIPASE"/>
    <property type="match status" value="1"/>
</dbReference>
<dbReference type="PIRSF" id="PIRSF500176">
    <property type="entry name" value="L_ASNase"/>
    <property type="match status" value="1"/>
</dbReference>
<dbReference type="KEGG" id="acp:A2cp1_1815"/>
<dbReference type="AlphaFoldDB" id="B8J6H6"/>
<evidence type="ECO:0000256" key="3">
    <source>
        <dbReference type="SAM" id="Phobius"/>
    </source>
</evidence>
<evidence type="ECO:0000256" key="2">
    <source>
        <dbReference type="PIRSR" id="PIRSR001220-2"/>
    </source>
</evidence>
<dbReference type="Gene3D" id="3.40.50.1170">
    <property type="entry name" value="L-asparaginase, N-terminal domain"/>
    <property type="match status" value="1"/>
</dbReference>
<feature type="binding site" evidence="2">
    <location>
        <position position="58"/>
    </location>
    <ligand>
        <name>substrate</name>
    </ligand>
</feature>
<reference evidence="5" key="1">
    <citation type="submission" date="2009-01" db="EMBL/GenBank/DDBJ databases">
        <title>Complete sequence of Anaeromyxobacter dehalogenans 2CP-1.</title>
        <authorList>
            <consortium name="US DOE Joint Genome Institute"/>
            <person name="Lucas S."/>
            <person name="Copeland A."/>
            <person name="Lapidus A."/>
            <person name="Glavina del Rio T."/>
            <person name="Dalin E."/>
            <person name="Tice H."/>
            <person name="Bruce D."/>
            <person name="Goodwin L."/>
            <person name="Pitluck S."/>
            <person name="Saunders E."/>
            <person name="Brettin T."/>
            <person name="Detter J.C."/>
            <person name="Han C."/>
            <person name="Larimer F."/>
            <person name="Land M."/>
            <person name="Hauser L."/>
            <person name="Kyrpides N."/>
            <person name="Ovchinnikova G."/>
            <person name="Beliaev A.S."/>
            <person name="Richardson P."/>
        </authorList>
    </citation>
    <scope>NUCLEOTIDE SEQUENCE</scope>
    <source>
        <strain evidence="5">2CP-1</strain>
    </source>
</reference>
<dbReference type="PRINTS" id="PR00139">
    <property type="entry name" value="ASNGLNASE"/>
</dbReference>
<feature type="domain" description="L-asparaginase N-terminal" evidence="4">
    <location>
        <begin position="8"/>
        <end position="160"/>
    </location>
</feature>
<evidence type="ECO:0000313" key="6">
    <source>
        <dbReference type="Proteomes" id="UP000007089"/>
    </source>
</evidence>
<proteinExistence type="predicted"/>
<dbReference type="EMBL" id="CP001359">
    <property type="protein sequence ID" value="ACL65157.1"/>
    <property type="molecule type" value="Genomic_DNA"/>
</dbReference>
<evidence type="ECO:0000256" key="1">
    <source>
        <dbReference type="PIRSR" id="PIRSR001220-1"/>
    </source>
</evidence>
<dbReference type="PIRSF" id="PIRSF001220">
    <property type="entry name" value="L-ASNase_gatD"/>
    <property type="match status" value="1"/>
</dbReference>
<dbReference type="PROSITE" id="PS51732">
    <property type="entry name" value="ASN_GLN_ASE_3"/>
    <property type="match status" value="1"/>
</dbReference>
<dbReference type="HOGENOM" id="CLU_019134_4_2_7"/>
<dbReference type="SUPFAM" id="SSF53774">
    <property type="entry name" value="Glutaminase/Asparaginase"/>
    <property type="match status" value="1"/>
</dbReference>
<dbReference type="Proteomes" id="UP000007089">
    <property type="component" value="Chromosome"/>
</dbReference>
<accession>B8J6H6</accession>
<dbReference type="InterPro" id="IPR036152">
    <property type="entry name" value="Asp/glu_Ase-like_sf"/>
</dbReference>
<evidence type="ECO:0000313" key="5">
    <source>
        <dbReference type="EMBL" id="ACL65157.1"/>
    </source>
</evidence>
<dbReference type="InterPro" id="IPR027474">
    <property type="entry name" value="L-asparaginase_N"/>
</dbReference>
<dbReference type="InterPro" id="IPR037152">
    <property type="entry name" value="L-asparaginase_N_sf"/>
</dbReference>
<dbReference type="GO" id="GO:0004067">
    <property type="term" value="F:asparaginase activity"/>
    <property type="evidence" value="ECO:0007669"/>
    <property type="project" value="UniProtKB-UniRule"/>
</dbReference>
<keyword evidence="3" id="KW-1133">Transmembrane helix</keyword>
<protein>
    <submittedName>
        <fullName evidence="5">Asparaginase/glutaminase</fullName>
    </submittedName>
</protein>
<dbReference type="InterPro" id="IPR006034">
    <property type="entry name" value="Asparaginase/glutaminase-like"/>
</dbReference>
<evidence type="ECO:0000259" key="4">
    <source>
        <dbReference type="Pfam" id="PF00710"/>
    </source>
</evidence>
<dbReference type="SMART" id="SM00870">
    <property type="entry name" value="Asparaginase"/>
    <property type="match status" value="1"/>
</dbReference>
<keyword evidence="3" id="KW-0472">Membrane</keyword>
<dbReference type="PANTHER" id="PTHR11707">
    <property type="entry name" value="L-ASPARAGINASE"/>
    <property type="match status" value="1"/>
</dbReference>
<sequence>MRPVSQPIRVFVTGGTFDKEYDELSGRLYFKDTHLPEMLRLARCRLDVSVRNLMMVDSLDMTDGDRRIIVESCRSAAEDRILVTHGTDTMAETARALLAAGLGKTVVLTGAMIPYAFGSSDGLFNLGSALSFVQVLPPGVYVAMNGRVFPGDKVRKNRQTGTFEDLA</sequence>
<feature type="transmembrane region" description="Helical" evidence="3">
    <location>
        <begin position="123"/>
        <end position="143"/>
    </location>
</feature>
<name>B8J6H6_ANAD2</name>
<feature type="binding site" evidence="2">
    <location>
        <begin position="87"/>
        <end position="88"/>
    </location>
    <ligand>
        <name>substrate</name>
    </ligand>
</feature>
<gene>
    <name evidence="5" type="ordered locus">A2cp1_1815</name>
</gene>
<organism evidence="5 6">
    <name type="scientific">Anaeromyxobacter dehalogenans (strain ATCC BAA-258 / DSM 21875 / 2CP-1)</name>
    <dbReference type="NCBI Taxonomy" id="455488"/>
    <lineage>
        <taxon>Bacteria</taxon>
        <taxon>Pseudomonadati</taxon>
        <taxon>Myxococcota</taxon>
        <taxon>Myxococcia</taxon>
        <taxon>Myxococcales</taxon>
        <taxon>Cystobacterineae</taxon>
        <taxon>Anaeromyxobacteraceae</taxon>
        <taxon>Anaeromyxobacter</taxon>
    </lineage>
</organism>
<keyword evidence="3" id="KW-0812">Transmembrane</keyword>
<dbReference type="RefSeq" id="WP_012633080.1">
    <property type="nucleotide sequence ID" value="NC_011891.1"/>
</dbReference>
<feature type="active site" description="O-isoaspartyl threonine intermediate" evidence="1">
    <location>
        <position position="16"/>
    </location>
</feature>
<dbReference type="Pfam" id="PF00710">
    <property type="entry name" value="Asparaginase"/>
    <property type="match status" value="1"/>
</dbReference>
<feature type="transmembrane region" description="Helical" evidence="3">
    <location>
        <begin position="96"/>
        <end position="117"/>
    </location>
</feature>